<evidence type="ECO:0000256" key="4">
    <source>
        <dbReference type="ARBA" id="ARBA00022723"/>
    </source>
</evidence>
<evidence type="ECO:0000256" key="10">
    <source>
        <dbReference type="ARBA" id="ARBA00023242"/>
    </source>
</evidence>
<feature type="compositionally biased region" description="Low complexity" evidence="13">
    <location>
        <begin position="34"/>
        <end position="52"/>
    </location>
</feature>
<keyword evidence="8" id="KW-0805">Transcription regulation</keyword>
<evidence type="ECO:0000256" key="8">
    <source>
        <dbReference type="ARBA" id="ARBA00023015"/>
    </source>
</evidence>
<dbReference type="Gene3D" id="1.20.1020.10">
    <property type="entry name" value="TAZ domain"/>
    <property type="match status" value="1"/>
</dbReference>
<evidence type="ECO:0000256" key="9">
    <source>
        <dbReference type="ARBA" id="ARBA00023163"/>
    </source>
</evidence>
<dbReference type="GO" id="GO:0005667">
    <property type="term" value="C:transcription regulator complex"/>
    <property type="evidence" value="ECO:0007669"/>
    <property type="project" value="TreeGrafter"/>
</dbReference>
<dbReference type="SUPFAM" id="SSF57933">
    <property type="entry name" value="TAZ domain"/>
    <property type="match status" value="1"/>
</dbReference>
<dbReference type="EC" id="2.3.1.48" evidence="2"/>
<dbReference type="GO" id="GO:0004402">
    <property type="term" value="F:histone acetyltransferase activity"/>
    <property type="evidence" value="ECO:0007669"/>
    <property type="project" value="InterPro"/>
</dbReference>
<evidence type="ECO:0000256" key="13">
    <source>
        <dbReference type="SAM" id="MobiDB-lite"/>
    </source>
</evidence>
<dbReference type="InterPro" id="IPR000197">
    <property type="entry name" value="Znf_TAZ"/>
</dbReference>
<feature type="region of interest" description="Disordered" evidence="13">
    <location>
        <begin position="1"/>
        <end position="79"/>
    </location>
</feature>
<feature type="compositionally biased region" description="Basic and acidic residues" evidence="13">
    <location>
        <begin position="67"/>
        <end position="78"/>
    </location>
</feature>
<keyword evidence="4 12" id="KW-0479">Metal-binding</keyword>
<accession>A0AAN4ZKT8</accession>
<dbReference type="Pfam" id="PF02135">
    <property type="entry name" value="zf-TAZ"/>
    <property type="match status" value="1"/>
</dbReference>
<keyword evidence="7" id="KW-0156">Chromatin regulator</keyword>
<keyword evidence="16" id="KW-1185">Reference proteome</keyword>
<dbReference type="EMBL" id="BTRK01000003">
    <property type="protein sequence ID" value="GMR40047.1"/>
    <property type="molecule type" value="Genomic_DNA"/>
</dbReference>
<evidence type="ECO:0000256" key="3">
    <source>
        <dbReference type="ARBA" id="ARBA00022679"/>
    </source>
</evidence>
<evidence type="ECO:0000256" key="12">
    <source>
        <dbReference type="PROSITE-ProRule" id="PRU00203"/>
    </source>
</evidence>
<feature type="compositionally biased region" description="Basic and acidic residues" evidence="13">
    <location>
        <begin position="23"/>
        <end position="33"/>
    </location>
</feature>
<protein>
    <recommendedName>
        <fullName evidence="2">histone acetyltransferase</fullName>
        <ecNumber evidence="2">2.3.1.48</ecNumber>
    </recommendedName>
</protein>
<comment type="caution">
    <text evidence="15">The sequence shown here is derived from an EMBL/GenBank/DDBJ whole genome shotgun (WGS) entry which is preliminary data.</text>
</comment>
<evidence type="ECO:0000313" key="15">
    <source>
        <dbReference type="EMBL" id="GMR40047.1"/>
    </source>
</evidence>
<evidence type="ECO:0000256" key="5">
    <source>
        <dbReference type="ARBA" id="ARBA00022771"/>
    </source>
</evidence>
<gene>
    <name evidence="15" type="ORF">PMAYCL1PPCAC_10242</name>
</gene>
<evidence type="ECO:0000256" key="7">
    <source>
        <dbReference type="ARBA" id="ARBA00022853"/>
    </source>
</evidence>
<evidence type="ECO:0000256" key="6">
    <source>
        <dbReference type="ARBA" id="ARBA00022833"/>
    </source>
</evidence>
<dbReference type="Proteomes" id="UP001328107">
    <property type="component" value="Unassembled WGS sequence"/>
</dbReference>
<dbReference type="PROSITE" id="PS50134">
    <property type="entry name" value="ZF_TAZ"/>
    <property type="match status" value="1"/>
</dbReference>
<evidence type="ECO:0000256" key="2">
    <source>
        <dbReference type="ARBA" id="ARBA00013184"/>
    </source>
</evidence>
<evidence type="ECO:0000259" key="14">
    <source>
        <dbReference type="PROSITE" id="PS50134"/>
    </source>
</evidence>
<dbReference type="GO" id="GO:0031490">
    <property type="term" value="F:chromatin DNA binding"/>
    <property type="evidence" value="ECO:0007669"/>
    <property type="project" value="TreeGrafter"/>
</dbReference>
<dbReference type="InterPro" id="IPR013178">
    <property type="entry name" value="Histone_AcTrfase_Rtt109/CBP"/>
</dbReference>
<keyword evidence="3" id="KW-0808">Transferase</keyword>
<evidence type="ECO:0000256" key="1">
    <source>
        <dbReference type="ARBA" id="ARBA00004123"/>
    </source>
</evidence>
<dbReference type="GO" id="GO:0000123">
    <property type="term" value="C:histone acetyltransferase complex"/>
    <property type="evidence" value="ECO:0007669"/>
    <property type="project" value="TreeGrafter"/>
</dbReference>
<dbReference type="PANTHER" id="PTHR13808:SF1">
    <property type="entry name" value="HISTONE ACETYLTRANSFERASE"/>
    <property type="match status" value="1"/>
</dbReference>
<feature type="zinc finger region" description="TAZ-type" evidence="12">
    <location>
        <begin position="122"/>
        <end position="202"/>
    </location>
</feature>
<comment type="catalytic activity">
    <reaction evidence="11">
        <text>L-lysyl-[protein] + acetyl-CoA = N(6)-acetyl-L-lysyl-[protein] + CoA + H(+)</text>
        <dbReference type="Rhea" id="RHEA:45948"/>
        <dbReference type="Rhea" id="RHEA-COMP:9752"/>
        <dbReference type="Rhea" id="RHEA-COMP:10731"/>
        <dbReference type="ChEBI" id="CHEBI:15378"/>
        <dbReference type="ChEBI" id="CHEBI:29969"/>
        <dbReference type="ChEBI" id="CHEBI:57287"/>
        <dbReference type="ChEBI" id="CHEBI:57288"/>
        <dbReference type="ChEBI" id="CHEBI:61930"/>
        <dbReference type="EC" id="2.3.1.48"/>
    </reaction>
</comment>
<evidence type="ECO:0000313" key="16">
    <source>
        <dbReference type="Proteomes" id="UP001328107"/>
    </source>
</evidence>
<sequence length="216" mass="25046">MCSSDDECYFENIMQAQTEELEEQAHQQDDHDQQAQQQQPHQQQPQQQQPQQQHDHHQQDHQQQAHHQKDNLQKKQQEQAHLLQLQQIMQECGGDQNELIDTITNFYLSTSDLDPSQSASADPENTKLIQQQLALLLHAHKCIERGRACKQPHCSTIKGVLQHLETCTDSRVCGYAHCASSRQIMHHWKNCVKYDCPVCKTHRFPKELQEDVATST</sequence>
<feature type="non-terminal residue" evidence="15">
    <location>
        <position position="216"/>
    </location>
</feature>
<evidence type="ECO:0000256" key="11">
    <source>
        <dbReference type="ARBA" id="ARBA00048017"/>
    </source>
</evidence>
<dbReference type="GO" id="GO:0008270">
    <property type="term" value="F:zinc ion binding"/>
    <property type="evidence" value="ECO:0007669"/>
    <property type="project" value="UniProtKB-KW"/>
</dbReference>
<dbReference type="GO" id="GO:0045944">
    <property type="term" value="P:positive regulation of transcription by RNA polymerase II"/>
    <property type="evidence" value="ECO:0007669"/>
    <property type="project" value="TreeGrafter"/>
</dbReference>
<name>A0AAN4ZKT8_9BILA</name>
<feature type="domain" description="TAZ-type" evidence="14">
    <location>
        <begin position="122"/>
        <end position="202"/>
    </location>
</feature>
<keyword evidence="10" id="KW-0539">Nucleus</keyword>
<dbReference type="InterPro" id="IPR035898">
    <property type="entry name" value="TAZ_dom_sf"/>
</dbReference>
<reference evidence="16" key="1">
    <citation type="submission" date="2022-10" db="EMBL/GenBank/DDBJ databases">
        <title>Genome assembly of Pristionchus species.</title>
        <authorList>
            <person name="Yoshida K."/>
            <person name="Sommer R.J."/>
        </authorList>
    </citation>
    <scope>NUCLEOTIDE SEQUENCE [LARGE SCALE GENOMIC DNA]</scope>
    <source>
        <strain evidence="16">RS5460</strain>
    </source>
</reference>
<dbReference type="GO" id="GO:0003713">
    <property type="term" value="F:transcription coactivator activity"/>
    <property type="evidence" value="ECO:0007669"/>
    <property type="project" value="TreeGrafter"/>
</dbReference>
<keyword evidence="6 12" id="KW-0862">Zinc</keyword>
<dbReference type="SMART" id="SM00551">
    <property type="entry name" value="ZnF_TAZ"/>
    <property type="match status" value="1"/>
</dbReference>
<keyword evidence="9" id="KW-0804">Transcription</keyword>
<organism evidence="15 16">
    <name type="scientific">Pristionchus mayeri</name>
    <dbReference type="NCBI Taxonomy" id="1317129"/>
    <lineage>
        <taxon>Eukaryota</taxon>
        <taxon>Metazoa</taxon>
        <taxon>Ecdysozoa</taxon>
        <taxon>Nematoda</taxon>
        <taxon>Chromadorea</taxon>
        <taxon>Rhabditida</taxon>
        <taxon>Rhabditina</taxon>
        <taxon>Diplogasteromorpha</taxon>
        <taxon>Diplogasteroidea</taxon>
        <taxon>Neodiplogasteridae</taxon>
        <taxon>Pristionchus</taxon>
    </lineage>
</organism>
<comment type="subcellular location">
    <subcellularLocation>
        <location evidence="1">Nucleus</location>
    </subcellularLocation>
</comment>
<dbReference type="PANTHER" id="PTHR13808">
    <property type="entry name" value="CBP/P300-RELATED"/>
    <property type="match status" value="1"/>
</dbReference>
<dbReference type="GO" id="GO:0005634">
    <property type="term" value="C:nucleus"/>
    <property type="evidence" value="ECO:0007669"/>
    <property type="project" value="UniProtKB-SubCell"/>
</dbReference>
<dbReference type="AlphaFoldDB" id="A0AAN4ZKT8"/>
<keyword evidence="5 12" id="KW-0863">Zinc-finger</keyword>
<proteinExistence type="predicted"/>